<dbReference type="Pfam" id="PF20175">
    <property type="entry name" value="Tra1_central"/>
    <property type="match status" value="1"/>
</dbReference>
<feature type="region of interest" description="Disordered" evidence="2">
    <location>
        <begin position="523"/>
        <end position="549"/>
    </location>
</feature>
<dbReference type="InterPro" id="IPR036940">
    <property type="entry name" value="PI3/4_kinase_cat_sf"/>
</dbReference>
<feature type="compositionally biased region" description="Basic and acidic residues" evidence="2">
    <location>
        <begin position="4073"/>
        <end position="4087"/>
    </location>
</feature>
<feature type="compositionally biased region" description="Basic and acidic residues" evidence="2">
    <location>
        <begin position="3945"/>
        <end position="3954"/>
    </location>
</feature>
<dbReference type="GO" id="GO:0000124">
    <property type="term" value="C:SAGA complex"/>
    <property type="evidence" value="ECO:0007669"/>
    <property type="project" value="TreeGrafter"/>
</dbReference>
<feature type="compositionally biased region" description="Polar residues" evidence="2">
    <location>
        <begin position="3913"/>
        <end position="3940"/>
    </location>
</feature>
<feature type="domain" description="FATC" evidence="5">
    <location>
        <begin position="3871"/>
        <end position="3907"/>
    </location>
</feature>
<accession>A0A9N7MXZ3</accession>
<feature type="region of interest" description="Disordered" evidence="2">
    <location>
        <begin position="3913"/>
        <end position="4013"/>
    </location>
</feature>
<dbReference type="CDD" id="cd05163">
    <property type="entry name" value="PIKK_TRRAP"/>
    <property type="match status" value="1"/>
</dbReference>
<dbReference type="InterPro" id="IPR046805">
    <property type="entry name" value="Tra1_ring"/>
</dbReference>
<dbReference type="InterPro" id="IPR000403">
    <property type="entry name" value="PI3/4_kinase_cat_dom"/>
</dbReference>
<protein>
    <submittedName>
        <fullName evidence="6">Phosphatidylinositol 3- and 4-kinase family protein with FAT domain</fullName>
    </submittedName>
</protein>
<comment type="similarity">
    <text evidence="1">Belongs to the PI3/PI4-kinase family. TRA1 subfamily.</text>
</comment>
<dbReference type="InterPro" id="IPR003151">
    <property type="entry name" value="PIK-rel_kinase_FAT"/>
</dbReference>
<dbReference type="InterPro" id="IPR046807">
    <property type="entry name" value="Tra1_central"/>
</dbReference>
<feature type="compositionally biased region" description="Polar residues" evidence="2">
    <location>
        <begin position="3967"/>
        <end position="3977"/>
    </location>
</feature>
<dbReference type="Pfam" id="PF20206">
    <property type="entry name" value="Tra1_ring"/>
    <property type="match status" value="1"/>
</dbReference>
<dbReference type="Pfam" id="PF02259">
    <property type="entry name" value="FAT"/>
    <property type="match status" value="1"/>
</dbReference>
<feature type="compositionally biased region" description="Polar residues" evidence="2">
    <location>
        <begin position="3317"/>
        <end position="3336"/>
    </location>
</feature>
<dbReference type="PROSITE" id="PS51190">
    <property type="entry name" value="FATC"/>
    <property type="match status" value="1"/>
</dbReference>
<dbReference type="SUPFAM" id="SSF48371">
    <property type="entry name" value="ARM repeat"/>
    <property type="match status" value="3"/>
</dbReference>
<gene>
    <name evidence="6" type="ORF">SHERM_17826</name>
</gene>
<keyword evidence="7" id="KW-1185">Reference proteome</keyword>
<dbReference type="SUPFAM" id="SSF56112">
    <property type="entry name" value="Protein kinase-like (PK-like)"/>
    <property type="match status" value="1"/>
</dbReference>
<dbReference type="FunFam" id="1.25.10.10:FF:000294">
    <property type="entry name" value="Transformation/transcription domain associated protein"/>
    <property type="match status" value="1"/>
</dbReference>
<proteinExistence type="inferred from homology"/>
<dbReference type="PROSITE" id="PS51189">
    <property type="entry name" value="FAT"/>
    <property type="match status" value="1"/>
</dbReference>
<dbReference type="PANTHER" id="PTHR11139">
    <property type="entry name" value="ATAXIA TELANGIECTASIA MUTATED ATM -RELATED"/>
    <property type="match status" value="1"/>
</dbReference>
<dbReference type="InterPro" id="IPR050517">
    <property type="entry name" value="DDR_Repair_Kinase"/>
</dbReference>
<dbReference type="Proteomes" id="UP001153555">
    <property type="component" value="Unassembled WGS sequence"/>
</dbReference>
<dbReference type="EMBL" id="CACSLK010018944">
    <property type="protein sequence ID" value="CAA0819353.1"/>
    <property type="molecule type" value="Genomic_DNA"/>
</dbReference>
<evidence type="ECO:0000313" key="6">
    <source>
        <dbReference type="EMBL" id="CAA0819353.1"/>
    </source>
</evidence>
<feature type="region of interest" description="Disordered" evidence="2">
    <location>
        <begin position="4052"/>
        <end position="4123"/>
    </location>
</feature>
<dbReference type="InterPro" id="IPR003152">
    <property type="entry name" value="FATC_dom"/>
</dbReference>
<dbReference type="FunFam" id="1.10.1070.11:FF:000026">
    <property type="entry name" value="Phosphotransferases/inositol or phosphatidylinositol kinase"/>
    <property type="match status" value="1"/>
</dbReference>
<feature type="region of interest" description="Disordered" evidence="2">
    <location>
        <begin position="169"/>
        <end position="207"/>
    </location>
</feature>
<dbReference type="Gene3D" id="1.10.1070.11">
    <property type="entry name" value="Phosphatidylinositol 3-/4-kinase, catalytic domain"/>
    <property type="match status" value="1"/>
</dbReference>
<feature type="domain" description="FAT" evidence="4">
    <location>
        <begin position="2687"/>
        <end position="3229"/>
    </location>
</feature>
<feature type="region of interest" description="Disordered" evidence="2">
    <location>
        <begin position="3289"/>
        <end position="3340"/>
    </location>
</feature>
<reference evidence="6" key="1">
    <citation type="submission" date="2019-12" db="EMBL/GenBank/DDBJ databases">
        <authorList>
            <person name="Scholes J."/>
        </authorList>
    </citation>
    <scope>NUCLEOTIDE SEQUENCE</scope>
</reference>
<dbReference type="PANTHER" id="PTHR11139:SF1">
    <property type="entry name" value="TRANSFORMATION_TRANSCRIPTION DOMAIN-ASSOCIATED PROTEIN"/>
    <property type="match status" value="1"/>
</dbReference>
<dbReference type="InterPro" id="IPR011009">
    <property type="entry name" value="Kinase-like_dom_sf"/>
</dbReference>
<dbReference type="InterPro" id="IPR014009">
    <property type="entry name" value="PIK_FAT"/>
</dbReference>
<evidence type="ECO:0000259" key="3">
    <source>
        <dbReference type="PROSITE" id="PS50290"/>
    </source>
</evidence>
<evidence type="ECO:0000256" key="1">
    <source>
        <dbReference type="ARBA" id="ARBA00007234"/>
    </source>
</evidence>
<feature type="compositionally biased region" description="Polar residues" evidence="2">
    <location>
        <begin position="523"/>
        <end position="547"/>
    </location>
</feature>
<dbReference type="SMART" id="SM00146">
    <property type="entry name" value="PI3Kc"/>
    <property type="match status" value="1"/>
</dbReference>
<dbReference type="Pfam" id="PF00454">
    <property type="entry name" value="PI3_PI4_kinase"/>
    <property type="match status" value="1"/>
</dbReference>
<dbReference type="GO" id="GO:0006281">
    <property type="term" value="P:DNA repair"/>
    <property type="evidence" value="ECO:0007669"/>
    <property type="project" value="TreeGrafter"/>
</dbReference>
<sequence length="4123" mass="463805">MSPVQNFEQHSRHLIEPDISIQTRLQMAMEVRDSLEICHTGEYLNFLKCYFRAFSAILHHITKPQFADNPEHKLRNIIIEILNRLPHSEVLRPFVQELLKVAMHVLTTDNEENGLICIRIIFDLLRNFRPSLETEVQPFLDFVCKIYQNFRATASYFFESGAMMAPPPALPSTSGSIGSSLSGDDVKPTEISDQVGPSGSYAGPTGQLNPSTRSFKVVTESPLVVMFLFQLYGRLVQTNIPHLLPLMVAAISVPGPEKVPPHLKAHFIELKGAQVKTVSFLTYLLKSFTDYIKQHEESICKSIVNLLVTCSDSVSIRKELLVALKHVLGTDFKRGLFPLIDTLLDERVLVGTGRACFETLRPLAYSLLAEIVHHVRGDLSLSQLSRIIYLFSSNMHDASLSLSIHTTCARLMLNLVEPIFEKGVDQVSMDEARILLGRILDAFVGKFNTFKRTIPQLLEEGEEGKSRSTLRSKLEVPVQAVLNLPISVEHSKEVNDCKHLIKTLVLGMKTIIWSITHAHIPRSQVSPSTHGNPQQVLASTSSGSSIPQPFKGMREDEVCRASGVLKSGVHCLALFKEKDEEREMIHLFSNILAIMEPRDLMDMFSLCMPELFECMILNSQLVHIFSALLHAPKVFRPFADVLVNFLVSSKLDVLKHPDSPAAKLVLHLFRFLFSAVAKAPSDCERILQPHVSVIMETCMKTATEVERPIAYLQLLRTMFRALAGGKFELLFRDLIPMLQPCLNMLLVMLEGPTVEDMRELLLELCLTLPARLSSLLPHLPRLMKPLVMCLKGTDDLINLGLRTLEFWIDSLNPDFLEPSMANVMSEVILALWSHLRPAPYPWGGKSLQLLGKLGGRNRRFLKDPLALECKENPEHGLRLILTFEPSTPFLVPLDRCINLAVAAVMQKNSCVDIFYRKQALKFLRVCLSSQLNLPGLVNDEGSTSRHLSTCLGSSVDPSWRRSDTSDLKADLGVKTKTQLMAEKSVFKILLMTIIAASAESELNEPKDEYVGHVCRHFAIIFHVESPAVQGSISSASVGGPMHSSNITVTSRLRLNTSLKELDPLIFLDALVEVLADENRLHAKASLSALNMFAETLLFLANSKYSDVMMSRGGPSTPMIVSSPSMSPVYSPPPSVRVPCFEQLLPRLLHCCYGSTWQAQMGGVMGLGALVGKITVEVLCLFQVRIVRGLVYVLKRLPAYATKEQEETSQVLTQVLRVVNNVDEANSEARRQSFQAVVEFLASELFNANSSINVRKVVQSSLALLASRTGSEVSELLEPLHLPLLQPLIIRPLRSKTVDQQVGTVTSLNFCLALRPPLLKLTPELINFLQEALQIAEADESVWVVKFMNPKAAASLNKLRTACIELLCTAMAWADFKTQNHSDLRAKIISMFFKSLTSRSLEIVAVAKEGLRQVILQQRMPKELLQNSLRPILVNLAHTKNLSMPLLQGLARLLELLSNWFNVTLGGKLLEHLKKWLEPDKLALCQKSWKAGEEPKIAAAIIELFHLLPSAAGKFLDDLVTLTIDLEAALPPGQFYSEINSPYRLPLTKFLNRYPTAAVDYFLTRLCQPKYFRRFMYIIRSDAGQPLREELAKSPEKIIASAFPNFLQKSEVFQGTSTAPLASLIGDESLVTPKSEESAQLVTTSGATSDAYFQGLALVKTLVKLMPCWLQSNRVVFDTLVLLWKSPARISRLQNEQELNLMQVKESKWLVKCFLNYLRHDKMEVNVLFDILAIFLYRTRIDFTFLKEFYIIEVAEGYPPNLKKTLLLHFLNLFQLKQLSHEHMVIVMQMLILPMLAHALQNGQTWEVIDAATIKTIVDKLLDPPEEISADYDEALRIELLQLATLLLKHLQSDLVHHRKELIKFGWNHLKREDSASKQWAFVNVCHFLEAYQAPEKIILQVFVALLRTCQPENKMLVKQALDILMPALPRRLPLGDSRMPIWIRYTKKILVEEGHSIPNLIHIFQLIVRHSDLFYSCRAQFVPQMVNSLSRLGLPYNTTPENRRLAIELAGLVVNWEKQRQSDLKKGASSDGTCQVTDGSNFTSVVDPKLSVDGSSFSDDPTKRIKVEPGLQSLCVMSPGGASSISSIETPGSAGPPDEEFKPNAAMEEMIINFLIRVALVIEPKDKEASLMYKQALELLSQALEVWSSANVKFNYLEKLLSSTPSSQSKDPSTALSQGLDVMNKVLEKQPHLFVRNNISQISQILEPCFKFKMLDAGNSLCSLLKMVSTAFPPEAVNTPQEVKMLYQKVEELVQKHLAVVAGPQASGEDNSSSMISFVLYVIKSLAEVHKNLIEPFNLVRVLQRLARDMGLSSSTTTRQIQRSDPDSAVTSSRQAADFGVVIANLKSVLKLITGRVMIIPDCKRSVIQILNSLLSEKGTDPSVLLCILDLIKGWVEDDFGKPGTPVAPSTFITLKEVVSFLQKLSQVDKQNFSLSAAEEWDQKYLELLYGLCADTNKYPLSLRQEVFLKVERHYLLGLRAKDPEMRRKFFALYHESLGKTLFTRLQYIIQTQDWEALSDVFWLKQGLDLLLAILVEDKPITLAPNSAKISSVLVSNAIPDSTGPQPMATDVPEGSEEAPLTLDTLVFKHAHFLNEMSKLKVADLIIPLRELAHTDANVAYHLWVLVFPIVWVTLHKEEQVALAKPMIALLSQDYHKKQQAHRPNVVQALLEGLQLSHPQPRMPSELIKYIGKTYNAWHIALGLLESHVMLFLNDTKCSESLAELYRLLNEEDMRCGLWIKRSITAETRSGLSLVQHGYWQRAQSLFYQAMVKATQGTYNNTVPKAEMCLWEEQWLHCATQLSQWDALSEFGKLIENYEILLDSLWKQPDWVYLKDQVIPKAQLEETPKLRIIQAYFALHEKNTNGVPEAENIVGKGVELALEQWWQLPEMSIHARIPLLQQFQQLVEVQESARIIVDIANGSKLSGNSVGVHGGLYADLKDILETWRLRTPNEWDSMSVWYDLLQWRNEMYNAVIDAFKDFANTNSQLHHLGYRDKAWNVNKLAHIARKHGLYDVCVSILEKMYGHSTMEVQEAFVKIREQAKAYLEMKGELTSGLNLINSTNLEYFPVKHKAEIYRLKGDFLLKLSDCEGANLAYSNAITLFKNLPKGWISWGTYCDMAYRETHEEVWLEYAVSCFLQGIKFGIPNSRSHLARVLYLLSFDTPNEPVGRAFDKYLDQIPHWVWLSWIPQLLLSLQRTEAPHCKLVLLKVATVYPQALYYWLRTYLLERRDVANKSEFGRMAMAQQRMQQNVSGAGAAVSMGLTDGSARGASQGGSTLVSENQLHHGIQSAGGLGSHDGSVSQGQETERPGAAESSMPSGSDQQLHQSSSNNEGGQNAVRRNSDMGMVVSAASAFEAAKDIMETLRSKHTNLASELEILLTEIGSRFVTLPEERLLAVVNALLHRCYKYPTATTAEVPQSLKKELSGVCRACFSADAVNKHVEFVREYKQEFERDLDPESNATFPVTLADLTARLKHWKNILQSNVEDRFPAVLKLEDESRVLRDFHVVDVEVPGQYFTDQEVAPDHTIKLDRVGADIPIVRRHGSSFRRLTLMGSDGSQRHFIVQTSLTPNARSDERMLQLFRIMNWMFDKHKESRRRHICIHTPIIIPVWSQVRMVEDDLMYSTFLEVYENHCARNDREADLPITYFKEQLNQAICGQISPEAVVDLRLQAYNDITKNIVTESIFSQFMYKTLLNGNHTWAFKKQFAVQLALSSFMSFMLQIGGRSPNKILFAKNTGRIFQTDFHPTYDSNGMIEFNEPVPFRLTRNLQAFFSHFGVEGLIVSAMCAAAQAVVAPKQSHHLWHHLAMFFRDELISWSWRRPPGMPLAPIGGCILNNADLKQKVNTNVEQVIGRISGIAPQYISEEEENGVDPPQSVQKGVAELVEAALTPRNLCMMDPTWHPCAGLAYSSSHTGSTTAPQPPNSYSKTFKSGLTQRRPQPGTDDKSWDRPRSSGPTSRAKRRSQSGTHIEPSNSRPKHRVVGADLATGPTSSCQANFTFSPPPGNKDSTESYLAASRLPEIVQRQPRISGRYPTTNRPLVNTDVTAELHNSVRRPTTTRARPNFRSAPQHKHETSGQHHSRAADLADAEPPSLRYRPQTRTPISRCRPQIPTSDQRRDGN</sequence>
<feature type="domain" description="PI3K/PI4K catalytic" evidence="3">
    <location>
        <begin position="3536"/>
        <end position="3868"/>
    </location>
</feature>
<dbReference type="GO" id="GO:0035267">
    <property type="term" value="C:NuA4 histone acetyltransferase complex"/>
    <property type="evidence" value="ECO:0007669"/>
    <property type="project" value="TreeGrafter"/>
</dbReference>
<dbReference type="SMART" id="SM01343">
    <property type="entry name" value="FATC"/>
    <property type="match status" value="1"/>
</dbReference>
<dbReference type="GO" id="GO:0006355">
    <property type="term" value="P:regulation of DNA-templated transcription"/>
    <property type="evidence" value="ECO:0007669"/>
    <property type="project" value="TreeGrafter"/>
</dbReference>
<comment type="caution">
    <text evidence="6">The sequence shown here is derived from an EMBL/GenBank/DDBJ whole genome shotgun (WGS) entry which is preliminary data.</text>
</comment>
<feature type="compositionally biased region" description="Polar residues" evidence="2">
    <location>
        <begin position="3991"/>
        <end position="4002"/>
    </location>
</feature>
<name>A0A9N7MXZ3_STRHE</name>
<evidence type="ECO:0000313" key="7">
    <source>
        <dbReference type="Proteomes" id="UP001153555"/>
    </source>
</evidence>
<evidence type="ECO:0000256" key="2">
    <source>
        <dbReference type="SAM" id="MobiDB-lite"/>
    </source>
</evidence>
<feature type="compositionally biased region" description="Low complexity" evidence="2">
    <location>
        <begin position="172"/>
        <end position="183"/>
    </location>
</feature>
<organism evidence="6 7">
    <name type="scientific">Striga hermonthica</name>
    <name type="common">Purple witchweed</name>
    <name type="synonym">Buchnera hermonthica</name>
    <dbReference type="NCBI Taxonomy" id="68872"/>
    <lineage>
        <taxon>Eukaryota</taxon>
        <taxon>Viridiplantae</taxon>
        <taxon>Streptophyta</taxon>
        <taxon>Embryophyta</taxon>
        <taxon>Tracheophyta</taxon>
        <taxon>Spermatophyta</taxon>
        <taxon>Magnoliopsida</taxon>
        <taxon>eudicotyledons</taxon>
        <taxon>Gunneridae</taxon>
        <taxon>Pentapetalae</taxon>
        <taxon>asterids</taxon>
        <taxon>lamiids</taxon>
        <taxon>Lamiales</taxon>
        <taxon>Orobanchaceae</taxon>
        <taxon>Buchnereae</taxon>
        <taxon>Striga</taxon>
    </lineage>
</organism>
<evidence type="ECO:0000259" key="4">
    <source>
        <dbReference type="PROSITE" id="PS51189"/>
    </source>
</evidence>
<evidence type="ECO:0000259" key="5">
    <source>
        <dbReference type="PROSITE" id="PS51190"/>
    </source>
</evidence>
<dbReference type="InterPro" id="IPR016024">
    <property type="entry name" value="ARM-type_fold"/>
</dbReference>
<dbReference type="PROSITE" id="PS50290">
    <property type="entry name" value="PI3_4_KINASE_3"/>
    <property type="match status" value="1"/>
</dbReference>
<dbReference type="OrthoDB" id="5570127at2759"/>
<dbReference type="Pfam" id="PF02260">
    <property type="entry name" value="FATC"/>
    <property type="match status" value="1"/>
</dbReference>
<dbReference type="GO" id="GO:0005634">
    <property type="term" value="C:nucleus"/>
    <property type="evidence" value="ECO:0007669"/>
    <property type="project" value="TreeGrafter"/>
</dbReference>